<name>A0ACC0W3T5_9STRA</name>
<dbReference type="Proteomes" id="UP001163321">
    <property type="component" value="Chromosome 4"/>
</dbReference>
<reference evidence="1 2" key="1">
    <citation type="journal article" date="2022" name="bioRxiv">
        <title>The genome of the oomycete Peronosclerospora sorghi, a cosmopolitan pathogen of maize and sorghum, is inflated with dispersed pseudogenes.</title>
        <authorList>
            <person name="Fletcher K."/>
            <person name="Martin F."/>
            <person name="Isakeit T."/>
            <person name="Cavanaugh K."/>
            <person name="Magill C."/>
            <person name="Michelmore R."/>
        </authorList>
    </citation>
    <scope>NUCLEOTIDE SEQUENCE [LARGE SCALE GENOMIC DNA]</scope>
    <source>
        <strain evidence="1">P6</strain>
    </source>
</reference>
<organism evidence="1 2">
    <name type="scientific">Peronosclerospora sorghi</name>
    <dbReference type="NCBI Taxonomy" id="230839"/>
    <lineage>
        <taxon>Eukaryota</taxon>
        <taxon>Sar</taxon>
        <taxon>Stramenopiles</taxon>
        <taxon>Oomycota</taxon>
        <taxon>Peronosporomycetes</taxon>
        <taxon>Peronosporales</taxon>
        <taxon>Peronosporaceae</taxon>
        <taxon>Peronosclerospora</taxon>
    </lineage>
</organism>
<sequence>MRKPSLSQVQELRDKVREYEDEIQCIEKRYLTKNSAHIGSKSFDSKHVRDFEKLDENLANKQIGNEYEDLNLNDGKLLTYSGKTSL</sequence>
<dbReference type="EMBL" id="CM047583">
    <property type="protein sequence ID" value="KAI9912603.1"/>
    <property type="molecule type" value="Genomic_DNA"/>
</dbReference>
<comment type="caution">
    <text evidence="1">The sequence shown here is derived from an EMBL/GenBank/DDBJ whole genome shotgun (WGS) entry which is preliminary data.</text>
</comment>
<gene>
    <name evidence="1" type="ORF">PsorP6_006577</name>
</gene>
<accession>A0ACC0W3T5</accession>
<evidence type="ECO:0000313" key="2">
    <source>
        <dbReference type="Proteomes" id="UP001163321"/>
    </source>
</evidence>
<keyword evidence="2" id="KW-1185">Reference proteome</keyword>
<protein>
    <submittedName>
        <fullName evidence="1">Uncharacterized protein</fullName>
    </submittedName>
</protein>
<proteinExistence type="predicted"/>
<evidence type="ECO:0000313" key="1">
    <source>
        <dbReference type="EMBL" id="KAI9912603.1"/>
    </source>
</evidence>